<evidence type="ECO:0000313" key="2">
    <source>
        <dbReference type="Proteomes" id="UP000236551"/>
    </source>
</evidence>
<protein>
    <submittedName>
        <fullName evidence="1">Uncharacterized protein</fullName>
    </submittedName>
</protein>
<sequence>MGACSASLATLVPGLSGEGDEARATAELFRANNKQTALIACVILRIFFPK</sequence>
<reference evidence="1 2" key="1">
    <citation type="submission" date="2017-11" db="EMBL/GenBank/DDBJ databases">
        <title>Escherichia coli CV839-15 Genome sequencing and assembly.</title>
        <authorList>
            <person name="Li Z."/>
            <person name="Song N."/>
            <person name="Li W."/>
            <person name="Philip H.R."/>
            <person name="Bu Z."/>
            <person name="Siguo L."/>
        </authorList>
    </citation>
    <scope>NUCLEOTIDE SEQUENCE [LARGE SCALE GENOMIC DNA]</scope>
    <source>
        <strain evidence="1 2">CV839-15</strain>
    </source>
</reference>
<organism evidence="1 2">
    <name type="scientific">Escherichia coli</name>
    <dbReference type="NCBI Taxonomy" id="562"/>
    <lineage>
        <taxon>Bacteria</taxon>
        <taxon>Pseudomonadati</taxon>
        <taxon>Pseudomonadota</taxon>
        <taxon>Gammaproteobacteria</taxon>
        <taxon>Enterobacterales</taxon>
        <taxon>Enterobacteriaceae</taxon>
        <taxon>Escherichia</taxon>
    </lineage>
</organism>
<name>A0A1D7PU12_ECOLX</name>
<dbReference type="EMBL" id="CP024978">
    <property type="protein sequence ID" value="ATZ32320.1"/>
    <property type="molecule type" value="Genomic_DNA"/>
</dbReference>
<gene>
    <name evidence="1" type="ORF">CV83915_01981</name>
</gene>
<accession>A0A1D7PU12</accession>
<proteinExistence type="predicted"/>
<dbReference type="AlphaFoldDB" id="A0A1D7PU12"/>
<dbReference type="Proteomes" id="UP000236551">
    <property type="component" value="Chromosome"/>
</dbReference>
<evidence type="ECO:0000313" key="1">
    <source>
        <dbReference type="EMBL" id="ATZ32320.1"/>
    </source>
</evidence>